<feature type="domain" description="Mechanosensitive ion channel MscS porin" evidence="13">
    <location>
        <begin position="83"/>
        <end position="281"/>
    </location>
</feature>
<dbReference type="GO" id="GO:0008381">
    <property type="term" value="F:mechanosensitive monoatomic ion channel activity"/>
    <property type="evidence" value="ECO:0007669"/>
    <property type="project" value="UniProtKB-ARBA"/>
</dbReference>
<evidence type="ECO:0000259" key="13">
    <source>
        <dbReference type="Pfam" id="PF12795"/>
    </source>
</evidence>
<dbReference type="PANTHER" id="PTHR30347">
    <property type="entry name" value="POTASSIUM CHANNEL RELATED"/>
    <property type="match status" value="1"/>
</dbReference>
<proteinExistence type="inferred from homology"/>
<feature type="transmembrane region" description="Helical" evidence="9">
    <location>
        <begin position="594"/>
        <end position="614"/>
    </location>
</feature>
<sequence precursor="true">MNSHFARVRRLGLVLLLALAAAPNAALVRAQDPPPAPTATSDSQLRLDELRAAIAAERTTLSSTATPPEAASALLDGAAREVEAATVEVAAAVEFRRLAETAAERIIALGDELARPPDTSEPPIPEGALLRDLEQLQQRAEADLVAARARLTELSDELNQRQRKLEQFPVELAELAEQRAEVELQLAQAAGGSGSDEFAAARSLALNAQALYLRARIDRIEAEAASYEARRDLLPLRRGRAQSDVARADLLAQLWQERASARRQAEAAEIVRVAEQRRAEASRAFEELGVIATRNAELAALRSGPDGIPARLDRAERDKRQLADLLVEIDRRSQATRRKVAVGGVTEGIGNLLRRDALWLPSNSDLNADAADRRRRLSRWQLLQIELEEERDEIGNVGARHQALMERMRSALGDQRADELEGIALELVRSQRELLDRSIGELGELLVALIEQGNRQERVVTGASEYRRYIDERILWFPSGSIDGPLDGKAHVEAITWLLAPATWTEYVRSVASGAVRLPSRAALAVLVLLVWLLLARRMRATILRLGQESRSFRTDGHLLTVKATTALLAVVVPLPVAVWAVASLARQDPDATAGSLAITAAFEHIALLMVALIGMRETARKRGIGETIFRWRASQLEIVRRWVLRLGPPYVLLAALAAAFDSVGKEAWSEGPGRIAFVASQVLMFVALRRSFRDLDLWTLESVDGSNPTQVRVRRFWMTLVLLGPIAWVGLSLLGYGYAAVQLNEYFRLSLVLGLVVTLASALFLRWLFVARRRLAVERAQSRAQARAEAQKEGEVSRELGALADEDLDLPAIDAQTRQFFRSLIIVGTVLGLYGIWSAGLPAIAVLDRVELWPNFGHISSEADSVEFAAAPTEVPNGSSEGAPATKDGGLPANPTTALLQGAGSAGSQTEAPQAESGAADAVTLADLLLALVVVVLTTVGAKNVPGLLEITLLKRLPLDSGARTALATLSRYLILMVGTSATFTALGISWEKIQWLAAALTFGLAFGLQEIFANFVSGIIILIERPIRVGDVVTVGGTEGRVTRLRMRATTILDWDRKELLVPNKEFITSSIVNWSLSDPVTRVIVPVGVAYGSDVELTHRLLMEVAQANDFVLKDPSPRVVFRTFGASSLDFELRVFCASRDIWPELIDTLHTQIDATFRKHDVEIAFPQQDLHIRSAPALEMFAPRDGGPGAGPRGARALDVDPPAND</sequence>
<dbReference type="Gene3D" id="3.30.70.100">
    <property type="match status" value="1"/>
</dbReference>
<feature type="domain" description="Mechanosensitive ion channel MscS C-terminal" evidence="14">
    <location>
        <begin position="1087"/>
        <end position="1169"/>
    </location>
</feature>
<dbReference type="Gene3D" id="1.10.287.1260">
    <property type="match status" value="1"/>
</dbReference>
<keyword evidence="6 9" id="KW-0472">Membrane</keyword>
<gene>
    <name evidence="16" type="primary">mscK</name>
    <name evidence="16" type="ORF">Pla163_26760</name>
</gene>
<evidence type="ECO:0000256" key="7">
    <source>
        <dbReference type="SAM" id="Coils"/>
    </source>
</evidence>
<dbReference type="SUPFAM" id="SSF82861">
    <property type="entry name" value="Mechanosensitive channel protein MscS (YggB), transmembrane region"/>
    <property type="match status" value="1"/>
</dbReference>
<feature type="domain" description="Mechanosensitive ion channel inner membrane" evidence="12">
    <location>
        <begin position="524"/>
        <end position="854"/>
    </location>
</feature>
<feature type="transmembrane region" description="Helical" evidence="9">
    <location>
        <begin position="747"/>
        <end position="770"/>
    </location>
</feature>
<feature type="transmembrane region" description="Helical" evidence="9">
    <location>
        <begin position="929"/>
        <end position="950"/>
    </location>
</feature>
<dbReference type="Pfam" id="PF21088">
    <property type="entry name" value="MS_channel_1st"/>
    <property type="match status" value="1"/>
</dbReference>
<dbReference type="InterPro" id="IPR011066">
    <property type="entry name" value="MscS_channel_C_sf"/>
</dbReference>
<comment type="similarity">
    <text evidence="2">Belongs to the MscS (TC 1.A.23) family.</text>
</comment>
<dbReference type="Pfam" id="PF12795">
    <property type="entry name" value="MscS_porin"/>
    <property type="match status" value="1"/>
</dbReference>
<dbReference type="InterPro" id="IPR011014">
    <property type="entry name" value="MscS_channel_TM-2"/>
</dbReference>
<evidence type="ECO:0000256" key="9">
    <source>
        <dbReference type="SAM" id="Phobius"/>
    </source>
</evidence>
<dbReference type="Proteomes" id="UP000319342">
    <property type="component" value="Chromosome"/>
</dbReference>
<evidence type="ECO:0000259" key="14">
    <source>
        <dbReference type="Pfam" id="PF21082"/>
    </source>
</evidence>
<feature type="transmembrane region" description="Helical" evidence="9">
    <location>
        <begin position="518"/>
        <end position="536"/>
    </location>
</feature>
<keyword evidence="17" id="KW-1185">Reference proteome</keyword>
<keyword evidence="10" id="KW-0732">Signal</keyword>
<dbReference type="RefSeq" id="WP_145189084.1">
    <property type="nucleotide sequence ID" value="NZ_CP036290.1"/>
</dbReference>
<evidence type="ECO:0000256" key="10">
    <source>
        <dbReference type="SAM" id="SignalP"/>
    </source>
</evidence>
<feature type="chain" id="PRO_5022239854" evidence="10">
    <location>
        <begin position="31"/>
        <end position="1212"/>
    </location>
</feature>
<protein>
    <submittedName>
        <fullName evidence="16">Mechanosensitive channel MscK</fullName>
    </submittedName>
</protein>
<feature type="domain" description="Mechanosensitive ion channel transmembrane helices 2/3" evidence="15">
    <location>
        <begin position="970"/>
        <end position="1011"/>
    </location>
</feature>
<reference evidence="16 17" key="1">
    <citation type="submission" date="2019-02" db="EMBL/GenBank/DDBJ databases">
        <title>Deep-cultivation of Planctomycetes and their phenomic and genomic characterization uncovers novel biology.</title>
        <authorList>
            <person name="Wiegand S."/>
            <person name="Jogler M."/>
            <person name="Boedeker C."/>
            <person name="Pinto D."/>
            <person name="Vollmers J."/>
            <person name="Rivas-Marin E."/>
            <person name="Kohn T."/>
            <person name="Peeters S.H."/>
            <person name="Heuer A."/>
            <person name="Rast P."/>
            <person name="Oberbeckmann S."/>
            <person name="Bunk B."/>
            <person name="Jeske O."/>
            <person name="Meyerdierks A."/>
            <person name="Storesund J.E."/>
            <person name="Kallscheuer N."/>
            <person name="Luecker S."/>
            <person name="Lage O.M."/>
            <person name="Pohl T."/>
            <person name="Merkel B.J."/>
            <person name="Hornburger P."/>
            <person name="Mueller R.-W."/>
            <person name="Bruemmer F."/>
            <person name="Labrenz M."/>
            <person name="Spormann A.M."/>
            <person name="Op den Camp H."/>
            <person name="Overmann J."/>
            <person name="Amann R."/>
            <person name="Jetten M.S.M."/>
            <person name="Mascher T."/>
            <person name="Medema M.H."/>
            <person name="Devos D.P."/>
            <person name="Kaster A.-K."/>
            <person name="Ovreas L."/>
            <person name="Rohde M."/>
            <person name="Galperin M.Y."/>
            <person name="Jogler C."/>
        </authorList>
    </citation>
    <scope>NUCLEOTIDE SEQUENCE [LARGE SCALE GENOMIC DNA]</scope>
    <source>
        <strain evidence="16 17">Pla163</strain>
    </source>
</reference>
<dbReference type="Pfam" id="PF00924">
    <property type="entry name" value="MS_channel_2nd"/>
    <property type="match status" value="1"/>
</dbReference>
<dbReference type="InterPro" id="IPR010920">
    <property type="entry name" value="LSM_dom_sf"/>
</dbReference>
<comment type="subcellular location">
    <subcellularLocation>
        <location evidence="1">Cell membrane</location>
        <topology evidence="1">Multi-pass membrane protein</topology>
    </subcellularLocation>
</comment>
<evidence type="ECO:0000313" key="17">
    <source>
        <dbReference type="Proteomes" id="UP000319342"/>
    </source>
</evidence>
<dbReference type="InterPro" id="IPR024393">
    <property type="entry name" value="MscS_porin"/>
</dbReference>
<evidence type="ECO:0000256" key="4">
    <source>
        <dbReference type="ARBA" id="ARBA00022692"/>
    </source>
</evidence>
<feature type="transmembrane region" description="Helical" evidence="9">
    <location>
        <begin position="825"/>
        <end position="848"/>
    </location>
</feature>
<dbReference type="InterPro" id="IPR049278">
    <property type="entry name" value="MS_channel_C"/>
</dbReference>
<dbReference type="SUPFAM" id="SSF82689">
    <property type="entry name" value="Mechanosensitive channel protein MscS (YggB), C-terminal domain"/>
    <property type="match status" value="1"/>
</dbReference>
<evidence type="ECO:0000256" key="8">
    <source>
        <dbReference type="SAM" id="MobiDB-lite"/>
    </source>
</evidence>
<dbReference type="GO" id="GO:0005886">
    <property type="term" value="C:plasma membrane"/>
    <property type="evidence" value="ECO:0007669"/>
    <property type="project" value="UniProtKB-SubCell"/>
</dbReference>
<dbReference type="AlphaFoldDB" id="A0A518D241"/>
<name>A0A518D241_9BACT</name>
<keyword evidence="7" id="KW-0175">Coiled coil</keyword>
<evidence type="ECO:0000256" key="1">
    <source>
        <dbReference type="ARBA" id="ARBA00004651"/>
    </source>
</evidence>
<evidence type="ECO:0000256" key="6">
    <source>
        <dbReference type="ARBA" id="ARBA00023136"/>
    </source>
</evidence>
<dbReference type="Pfam" id="PF12794">
    <property type="entry name" value="MscS_TM"/>
    <property type="match status" value="1"/>
</dbReference>
<accession>A0A518D241</accession>
<keyword evidence="4 9" id="KW-0812">Transmembrane</keyword>
<evidence type="ECO:0000259" key="15">
    <source>
        <dbReference type="Pfam" id="PF21088"/>
    </source>
</evidence>
<feature type="transmembrane region" description="Helical" evidence="9">
    <location>
        <begin position="557"/>
        <end position="582"/>
    </location>
</feature>
<keyword evidence="3" id="KW-1003">Cell membrane</keyword>
<feature type="region of interest" description="Disordered" evidence="8">
    <location>
        <begin position="873"/>
        <end position="914"/>
    </location>
</feature>
<evidence type="ECO:0000259" key="12">
    <source>
        <dbReference type="Pfam" id="PF12794"/>
    </source>
</evidence>
<dbReference type="InterPro" id="IPR023408">
    <property type="entry name" value="MscS_beta-dom_sf"/>
</dbReference>
<feature type="transmembrane region" description="Helical" evidence="9">
    <location>
        <begin position="998"/>
        <end position="1025"/>
    </location>
</feature>
<feature type="signal peptide" evidence="10">
    <location>
        <begin position="1"/>
        <end position="30"/>
    </location>
</feature>
<keyword evidence="5 9" id="KW-1133">Transmembrane helix</keyword>
<evidence type="ECO:0000259" key="11">
    <source>
        <dbReference type="Pfam" id="PF00924"/>
    </source>
</evidence>
<feature type="transmembrane region" description="Helical" evidence="9">
    <location>
        <begin position="717"/>
        <end position="741"/>
    </location>
</feature>
<dbReference type="InterPro" id="IPR052702">
    <property type="entry name" value="MscS-like_channel"/>
</dbReference>
<dbReference type="SUPFAM" id="SSF50182">
    <property type="entry name" value="Sm-like ribonucleoproteins"/>
    <property type="match status" value="1"/>
</dbReference>
<evidence type="ECO:0000256" key="2">
    <source>
        <dbReference type="ARBA" id="ARBA00008017"/>
    </source>
</evidence>
<dbReference type="InterPro" id="IPR049142">
    <property type="entry name" value="MS_channel_1st"/>
</dbReference>
<dbReference type="EMBL" id="CP036290">
    <property type="protein sequence ID" value="QDU85544.1"/>
    <property type="molecule type" value="Genomic_DNA"/>
</dbReference>
<dbReference type="InterPro" id="IPR025692">
    <property type="entry name" value="MscS_IM_dom1"/>
</dbReference>
<dbReference type="PANTHER" id="PTHR30347:SF1">
    <property type="entry name" value="MECHANOSENSITIVE CHANNEL MSCK"/>
    <property type="match status" value="1"/>
</dbReference>
<evidence type="ECO:0000313" key="16">
    <source>
        <dbReference type="EMBL" id="QDU85544.1"/>
    </source>
</evidence>
<feature type="region of interest" description="Disordered" evidence="8">
    <location>
        <begin position="1188"/>
        <end position="1212"/>
    </location>
</feature>
<evidence type="ECO:0000256" key="3">
    <source>
        <dbReference type="ARBA" id="ARBA00022475"/>
    </source>
</evidence>
<feature type="coiled-coil region" evidence="7">
    <location>
        <begin position="130"/>
        <end position="164"/>
    </location>
</feature>
<dbReference type="InterPro" id="IPR006685">
    <property type="entry name" value="MscS_channel_2nd"/>
</dbReference>
<dbReference type="OrthoDB" id="9809206at2"/>
<evidence type="ECO:0000256" key="5">
    <source>
        <dbReference type="ARBA" id="ARBA00022989"/>
    </source>
</evidence>
<dbReference type="Pfam" id="PF21082">
    <property type="entry name" value="MS_channel_3rd"/>
    <property type="match status" value="1"/>
</dbReference>
<feature type="domain" description="Mechanosensitive ion channel MscS" evidence="11">
    <location>
        <begin position="1013"/>
        <end position="1078"/>
    </location>
</feature>
<dbReference type="Gene3D" id="2.30.30.60">
    <property type="match status" value="1"/>
</dbReference>
<organism evidence="16 17">
    <name type="scientific">Rohdeia mirabilis</name>
    <dbReference type="NCBI Taxonomy" id="2528008"/>
    <lineage>
        <taxon>Bacteria</taxon>
        <taxon>Pseudomonadati</taxon>
        <taxon>Planctomycetota</taxon>
        <taxon>Planctomycetia</taxon>
        <taxon>Planctomycetia incertae sedis</taxon>
        <taxon>Rohdeia</taxon>
    </lineage>
</organism>
<feature type="transmembrane region" description="Helical" evidence="9">
    <location>
        <begin position="971"/>
        <end position="992"/>
    </location>
</feature>